<evidence type="ECO:0000256" key="1">
    <source>
        <dbReference type="ARBA" id="ARBA00022737"/>
    </source>
</evidence>
<dbReference type="AlphaFoldDB" id="A0A9D5C5A0"/>
<keyword evidence="1" id="KW-0677">Repeat</keyword>
<feature type="compositionally biased region" description="Pro residues" evidence="3">
    <location>
        <begin position="118"/>
        <end position="128"/>
    </location>
</feature>
<gene>
    <name evidence="4" type="ORF">J5N97_023673</name>
</gene>
<evidence type="ECO:0000256" key="2">
    <source>
        <dbReference type="PROSITE-ProRule" id="PRU00708"/>
    </source>
</evidence>
<feature type="repeat" description="PPR" evidence="2">
    <location>
        <begin position="398"/>
        <end position="432"/>
    </location>
</feature>
<keyword evidence="5" id="KW-1185">Reference proteome</keyword>
<accession>A0A9D5C5A0</accession>
<dbReference type="Proteomes" id="UP001085076">
    <property type="component" value="Miscellaneous, Linkage group lg07"/>
</dbReference>
<sequence length="481" mass="54012">MTTSTIPMALESQTRLFTPSFRATPSSISLSSLRVSALSGSKHSHSEAPKNLGYPRRAKLPPDPLEKEEKNNGGQPLDLAADAEDDAVWSPEELEAISALFERKTPPKPMKPAKQRPLPLPLPRPSQTPSPKHHVRLAARSTLSFRSLTSDKVRKNPEALATIAREIEALPPDANAYQVLDKWSPFLRKGSLSLIVRELGHMCLPDRALQTLCWAQDHRPEFFPDDRVLASTVEVLARSGKLKIKAEMEKYLNSASRSVVEAMARGFIAAGHLHRARRILLHAKDNNRTLDTSIHAKLIMAAGKTPDGYKLALALLEELGEREDFDLKSQDCTGIMKVCINLRKFEAVESLFKWFKDSGRSPNIVMYTTVLHSRYRNEQYREGMGLIWEMEGLNCVLDLPAYRVVIKLCIALNDLVRASRYLSKMKEVGFSPTYDIYHGMINAYAHSGRIAKCKQLCKELEMVGMKLDKETLRLLSEMEGV</sequence>
<dbReference type="OrthoDB" id="778140at2759"/>
<comment type="caution">
    <text evidence="4">The sequence shown here is derived from an EMBL/GenBank/DDBJ whole genome shotgun (WGS) entry which is preliminary data.</text>
</comment>
<protein>
    <recommendedName>
        <fullName evidence="6">Pentatricopeptide repeat-containing protein</fullName>
    </recommendedName>
</protein>
<dbReference type="PANTHER" id="PTHR47930">
    <property type="entry name" value="YALI0C12947P"/>
    <property type="match status" value="1"/>
</dbReference>
<reference evidence="4" key="1">
    <citation type="submission" date="2021-03" db="EMBL/GenBank/DDBJ databases">
        <authorList>
            <person name="Li Z."/>
            <person name="Yang C."/>
        </authorList>
    </citation>
    <scope>NUCLEOTIDE SEQUENCE</scope>
    <source>
        <strain evidence="4">Dzin_1.0</strain>
        <tissue evidence="4">Leaf</tissue>
    </source>
</reference>
<evidence type="ECO:0000313" key="5">
    <source>
        <dbReference type="Proteomes" id="UP001085076"/>
    </source>
</evidence>
<feature type="region of interest" description="Disordered" evidence="3">
    <location>
        <begin position="36"/>
        <end position="78"/>
    </location>
</feature>
<dbReference type="Gene3D" id="1.25.40.10">
    <property type="entry name" value="Tetratricopeptide repeat domain"/>
    <property type="match status" value="1"/>
</dbReference>
<dbReference type="PROSITE" id="PS51375">
    <property type="entry name" value="PPR"/>
    <property type="match status" value="1"/>
</dbReference>
<feature type="region of interest" description="Disordered" evidence="3">
    <location>
        <begin position="101"/>
        <end position="134"/>
    </location>
</feature>
<organism evidence="4 5">
    <name type="scientific">Dioscorea zingiberensis</name>
    <dbReference type="NCBI Taxonomy" id="325984"/>
    <lineage>
        <taxon>Eukaryota</taxon>
        <taxon>Viridiplantae</taxon>
        <taxon>Streptophyta</taxon>
        <taxon>Embryophyta</taxon>
        <taxon>Tracheophyta</taxon>
        <taxon>Spermatophyta</taxon>
        <taxon>Magnoliopsida</taxon>
        <taxon>Liliopsida</taxon>
        <taxon>Dioscoreales</taxon>
        <taxon>Dioscoreaceae</taxon>
        <taxon>Dioscorea</taxon>
    </lineage>
</organism>
<reference evidence="4" key="2">
    <citation type="journal article" date="2022" name="Hortic Res">
        <title>The genome of Dioscorea zingiberensis sheds light on the biosynthesis, origin and evolution of the medicinally important diosgenin saponins.</title>
        <authorList>
            <person name="Li Y."/>
            <person name="Tan C."/>
            <person name="Li Z."/>
            <person name="Guo J."/>
            <person name="Li S."/>
            <person name="Chen X."/>
            <person name="Wang C."/>
            <person name="Dai X."/>
            <person name="Yang H."/>
            <person name="Song W."/>
            <person name="Hou L."/>
            <person name="Xu J."/>
            <person name="Tong Z."/>
            <person name="Xu A."/>
            <person name="Yuan X."/>
            <person name="Wang W."/>
            <person name="Yang Q."/>
            <person name="Chen L."/>
            <person name="Sun Z."/>
            <person name="Wang K."/>
            <person name="Pan B."/>
            <person name="Chen J."/>
            <person name="Bao Y."/>
            <person name="Liu F."/>
            <person name="Qi X."/>
            <person name="Gang D.R."/>
            <person name="Wen J."/>
            <person name="Li J."/>
        </authorList>
    </citation>
    <scope>NUCLEOTIDE SEQUENCE</scope>
    <source>
        <strain evidence="4">Dzin_1.0</strain>
    </source>
</reference>
<proteinExistence type="predicted"/>
<dbReference type="Pfam" id="PF13812">
    <property type="entry name" value="PPR_3"/>
    <property type="match status" value="2"/>
</dbReference>
<dbReference type="InterPro" id="IPR002885">
    <property type="entry name" value="PPR_rpt"/>
</dbReference>
<dbReference type="PANTHER" id="PTHR47930:SF2">
    <property type="entry name" value="PENTATRICOPEPTIDE REPEAT PROTEIN (AFU_ORTHOLOGUE AFUA_8G04250)"/>
    <property type="match status" value="1"/>
</dbReference>
<name>A0A9D5C5A0_9LILI</name>
<evidence type="ECO:0008006" key="6">
    <source>
        <dbReference type="Google" id="ProtNLM"/>
    </source>
</evidence>
<dbReference type="EMBL" id="JAGGNH010000007">
    <property type="protein sequence ID" value="KAJ0966756.1"/>
    <property type="molecule type" value="Genomic_DNA"/>
</dbReference>
<dbReference type="InterPro" id="IPR011990">
    <property type="entry name" value="TPR-like_helical_dom_sf"/>
</dbReference>
<evidence type="ECO:0000313" key="4">
    <source>
        <dbReference type="EMBL" id="KAJ0966756.1"/>
    </source>
</evidence>
<evidence type="ECO:0000256" key="3">
    <source>
        <dbReference type="SAM" id="MobiDB-lite"/>
    </source>
</evidence>